<dbReference type="AlphaFoldDB" id="A0A8T7MAP0"/>
<keyword evidence="2" id="KW-0229">DNA integration</keyword>
<dbReference type="EMBL" id="CP128403">
    <property type="protein sequence ID" value="WJW70434.1"/>
    <property type="molecule type" value="Genomic_DNA"/>
</dbReference>
<evidence type="ECO:0000256" key="5">
    <source>
        <dbReference type="PROSITE-ProRule" id="PRU01248"/>
    </source>
</evidence>
<proteinExistence type="inferred from homology"/>
<evidence type="ECO:0000256" key="2">
    <source>
        <dbReference type="ARBA" id="ARBA00022908"/>
    </source>
</evidence>
<dbReference type="Proteomes" id="UP000521676">
    <property type="component" value="Unassembled WGS sequence"/>
</dbReference>
<dbReference type="SUPFAM" id="SSF56349">
    <property type="entry name" value="DNA breaking-rejoining enzymes"/>
    <property type="match status" value="1"/>
</dbReference>
<dbReference type="Pfam" id="PF02899">
    <property type="entry name" value="Phage_int_SAM_1"/>
    <property type="match status" value="1"/>
</dbReference>
<evidence type="ECO:0000313" key="8">
    <source>
        <dbReference type="EMBL" id="NWJ49124.1"/>
    </source>
</evidence>
<reference evidence="9" key="2">
    <citation type="journal article" date="2024" name="Nature">
        <title>Anoxygenic phototroph of the Chloroflexota uses a type I reaction centre.</title>
        <authorList>
            <person name="Tsuji J.M."/>
            <person name="Shaw N.A."/>
            <person name="Nagashima S."/>
            <person name="Venkiteswaran J.J."/>
            <person name="Schiff S.L."/>
            <person name="Watanabe T."/>
            <person name="Fukui M."/>
            <person name="Hanada S."/>
            <person name="Tank M."/>
            <person name="Neufeld J.D."/>
        </authorList>
    </citation>
    <scope>NUCLEOTIDE SEQUENCE</scope>
    <source>
        <strain evidence="9">L227-S17</strain>
        <plasmid evidence="9 11">unnamed3</plasmid>
    </source>
</reference>
<dbReference type="GO" id="GO:0015074">
    <property type="term" value="P:DNA integration"/>
    <property type="evidence" value="ECO:0007669"/>
    <property type="project" value="UniProtKB-KW"/>
</dbReference>
<evidence type="ECO:0000256" key="1">
    <source>
        <dbReference type="ARBA" id="ARBA00008857"/>
    </source>
</evidence>
<dbReference type="InterPro" id="IPR002104">
    <property type="entry name" value="Integrase_catalytic"/>
</dbReference>
<keyword evidence="11" id="KW-1185">Reference proteome</keyword>
<evidence type="ECO:0000313" key="10">
    <source>
        <dbReference type="Proteomes" id="UP000521676"/>
    </source>
</evidence>
<dbReference type="GO" id="GO:0003677">
    <property type="term" value="F:DNA binding"/>
    <property type="evidence" value="ECO:0007669"/>
    <property type="project" value="UniProtKB-UniRule"/>
</dbReference>
<evidence type="ECO:0000259" key="6">
    <source>
        <dbReference type="PROSITE" id="PS51898"/>
    </source>
</evidence>
<keyword evidence="4" id="KW-0233">DNA recombination</keyword>
<sequence>MMDNLLVTIEADKWAEAAIRWLEAAEARRGSKRTRNEYEANMRLFMASVSKHPAQITGSDCQRWASEMHQAGLANATIKARLAAVSSFYRFAQRYEVTPGQYLHSFNPASAVQRPHVNPYEHAQGLTPEQAKALLKACDRATIKGLRDYALLAFYLYTGRRRSEIARLCWQDIRPGSEAGKLEYHYTGKGHKSAWREIPPPVWSALQNYLKAAGRLETMRPDSPLFVATQHQAAEERPIAPITINQIVDRAAKLAGLEHIKVHSLRHTAAKLRRRSGADLEEVSQFLDHSSIATTQIYINSLEAVKDVSWQGVEALIGG</sequence>
<dbReference type="InterPro" id="IPR050090">
    <property type="entry name" value="Tyrosine_recombinase_XerCD"/>
</dbReference>
<dbReference type="Gene3D" id="1.10.150.130">
    <property type="match status" value="1"/>
</dbReference>
<keyword evidence="9" id="KW-0614">Plasmid</keyword>
<dbReference type="InterPro" id="IPR004107">
    <property type="entry name" value="Integrase_SAM-like_N"/>
</dbReference>
<organism evidence="8 10">
    <name type="scientific">Candidatus Chlorohelix allophototropha</name>
    <dbReference type="NCBI Taxonomy" id="3003348"/>
    <lineage>
        <taxon>Bacteria</taxon>
        <taxon>Bacillati</taxon>
        <taxon>Chloroflexota</taxon>
        <taxon>Chloroflexia</taxon>
        <taxon>Candidatus Chloroheliales</taxon>
        <taxon>Candidatus Chloroheliaceae</taxon>
        <taxon>Candidatus Chlorohelix</taxon>
    </lineage>
</organism>
<feature type="domain" description="Core-binding (CB)" evidence="7">
    <location>
        <begin position="12"/>
        <end position="93"/>
    </location>
</feature>
<dbReference type="Pfam" id="PF00589">
    <property type="entry name" value="Phage_integrase"/>
    <property type="match status" value="1"/>
</dbReference>
<dbReference type="RefSeq" id="WP_341472302.1">
    <property type="nucleotide sequence ID" value="NZ_CP128403.1"/>
</dbReference>
<protein>
    <submittedName>
        <fullName evidence="8">Tyrosine-type recombinase/integrase</fullName>
    </submittedName>
</protein>
<dbReference type="PANTHER" id="PTHR30349:SF64">
    <property type="entry name" value="PROPHAGE INTEGRASE INTD-RELATED"/>
    <property type="match status" value="1"/>
</dbReference>
<dbReference type="PROSITE" id="PS51900">
    <property type="entry name" value="CB"/>
    <property type="match status" value="1"/>
</dbReference>
<evidence type="ECO:0000313" key="9">
    <source>
        <dbReference type="EMBL" id="WJW70434.1"/>
    </source>
</evidence>
<gene>
    <name evidence="8" type="ORF">HXX08_24975</name>
    <name evidence="9" type="ORF">OZ401_005118</name>
</gene>
<reference evidence="8 10" key="1">
    <citation type="submission" date="2020-06" db="EMBL/GenBank/DDBJ databases">
        <title>Anoxygenic phototrophic Chloroflexota member uses a Type I reaction center.</title>
        <authorList>
            <person name="Tsuji J.M."/>
            <person name="Shaw N.A."/>
            <person name="Nagashima S."/>
            <person name="Venkiteswaran J."/>
            <person name="Schiff S.L."/>
            <person name="Hanada S."/>
            <person name="Tank M."/>
            <person name="Neufeld J.D."/>
        </authorList>
    </citation>
    <scope>NUCLEOTIDE SEQUENCE [LARGE SCALE GENOMIC DNA]</scope>
    <source>
        <strain evidence="8">L227-S17</strain>
    </source>
</reference>
<evidence type="ECO:0000256" key="4">
    <source>
        <dbReference type="ARBA" id="ARBA00023172"/>
    </source>
</evidence>
<evidence type="ECO:0000256" key="3">
    <source>
        <dbReference type="ARBA" id="ARBA00023125"/>
    </source>
</evidence>
<dbReference type="InterPro" id="IPR010998">
    <property type="entry name" value="Integrase_recombinase_N"/>
</dbReference>
<evidence type="ECO:0000313" key="11">
    <source>
        <dbReference type="Proteomes" id="UP001431572"/>
    </source>
</evidence>
<feature type="domain" description="Tyr recombinase" evidence="6">
    <location>
        <begin position="121"/>
        <end position="311"/>
    </location>
</feature>
<dbReference type="Gene3D" id="1.10.443.10">
    <property type="entry name" value="Intergrase catalytic core"/>
    <property type="match status" value="1"/>
</dbReference>
<keyword evidence="3 5" id="KW-0238">DNA-binding</keyword>
<name>A0A8T7MAP0_9CHLR</name>
<dbReference type="GO" id="GO:0006310">
    <property type="term" value="P:DNA recombination"/>
    <property type="evidence" value="ECO:0007669"/>
    <property type="project" value="UniProtKB-KW"/>
</dbReference>
<dbReference type="InterPro" id="IPR011010">
    <property type="entry name" value="DNA_brk_join_enz"/>
</dbReference>
<dbReference type="PROSITE" id="PS51898">
    <property type="entry name" value="TYR_RECOMBINASE"/>
    <property type="match status" value="1"/>
</dbReference>
<dbReference type="Proteomes" id="UP001431572">
    <property type="component" value="Plasmid unnamed3"/>
</dbReference>
<dbReference type="InterPro" id="IPR013762">
    <property type="entry name" value="Integrase-like_cat_sf"/>
</dbReference>
<accession>A0A8T7MAP0</accession>
<dbReference type="EMBL" id="JACATZ010000004">
    <property type="protein sequence ID" value="NWJ49124.1"/>
    <property type="molecule type" value="Genomic_DNA"/>
</dbReference>
<geneLocation type="plasmid" evidence="9 11">
    <name>unnamed3</name>
</geneLocation>
<evidence type="ECO:0000259" key="7">
    <source>
        <dbReference type="PROSITE" id="PS51900"/>
    </source>
</evidence>
<dbReference type="PANTHER" id="PTHR30349">
    <property type="entry name" value="PHAGE INTEGRASE-RELATED"/>
    <property type="match status" value="1"/>
</dbReference>
<comment type="similarity">
    <text evidence="1">Belongs to the 'phage' integrase family.</text>
</comment>
<dbReference type="InterPro" id="IPR044068">
    <property type="entry name" value="CB"/>
</dbReference>